<dbReference type="PANTHER" id="PTHR11136">
    <property type="entry name" value="FOLYLPOLYGLUTAMATE SYNTHASE-RELATED"/>
    <property type="match status" value="1"/>
</dbReference>
<comment type="similarity">
    <text evidence="1">Belongs to the folylpolyglutamate synthase family.</text>
</comment>
<keyword evidence="2" id="KW-0436">Ligase</keyword>
<organism evidence="6 7">
    <name type="scientific">Trifolium medium</name>
    <dbReference type="NCBI Taxonomy" id="97028"/>
    <lineage>
        <taxon>Eukaryota</taxon>
        <taxon>Viridiplantae</taxon>
        <taxon>Streptophyta</taxon>
        <taxon>Embryophyta</taxon>
        <taxon>Tracheophyta</taxon>
        <taxon>Spermatophyta</taxon>
        <taxon>Magnoliopsida</taxon>
        <taxon>eudicotyledons</taxon>
        <taxon>Gunneridae</taxon>
        <taxon>Pentapetalae</taxon>
        <taxon>rosids</taxon>
        <taxon>fabids</taxon>
        <taxon>Fabales</taxon>
        <taxon>Fabaceae</taxon>
        <taxon>Papilionoideae</taxon>
        <taxon>50 kb inversion clade</taxon>
        <taxon>NPAAA clade</taxon>
        <taxon>Hologalegina</taxon>
        <taxon>IRL clade</taxon>
        <taxon>Trifolieae</taxon>
        <taxon>Trifolium</taxon>
    </lineage>
</organism>
<dbReference type="InterPro" id="IPR036565">
    <property type="entry name" value="Mur-like_cat_sf"/>
</dbReference>
<dbReference type="GO" id="GO:0005829">
    <property type="term" value="C:cytosol"/>
    <property type="evidence" value="ECO:0007669"/>
    <property type="project" value="TreeGrafter"/>
</dbReference>
<evidence type="ECO:0000256" key="3">
    <source>
        <dbReference type="ARBA" id="ARBA00022741"/>
    </source>
</evidence>
<dbReference type="Proteomes" id="UP000265520">
    <property type="component" value="Unassembled WGS sequence"/>
</dbReference>
<dbReference type="GO" id="GO:0005524">
    <property type="term" value="F:ATP binding"/>
    <property type="evidence" value="ECO:0007669"/>
    <property type="project" value="UniProtKB-KW"/>
</dbReference>
<dbReference type="GO" id="GO:0005739">
    <property type="term" value="C:mitochondrion"/>
    <property type="evidence" value="ECO:0007669"/>
    <property type="project" value="TreeGrafter"/>
</dbReference>
<proteinExistence type="inferred from homology"/>
<dbReference type="GO" id="GO:0004326">
    <property type="term" value="F:tetrahydrofolylpolyglutamate synthase activity"/>
    <property type="evidence" value="ECO:0007669"/>
    <property type="project" value="InterPro"/>
</dbReference>
<dbReference type="PANTHER" id="PTHR11136:SF16">
    <property type="entry name" value="FOLYLPOLYGLUTAMATE SYNTHASE"/>
    <property type="match status" value="1"/>
</dbReference>
<evidence type="ECO:0000313" key="7">
    <source>
        <dbReference type="Proteomes" id="UP000265520"/>
    </source>
</evidence>
<comment type="caution">
    <text evidence="6">The sequence shown here is derived from an EMBL/GenBank/DDBJ whole genome shotgun (WGS) entry which is preliminary data.</text>
</comment>
<protein>
    <submittedName>
        <fullName evidence="6">Folylpolyglutamate synthase-like</fullName>
    </submittedName>
</protein>
<dbReference type="EMBL" id="LXQA010036439">
    <property type="protein sequence ID" value="MCH97998.1"/>
    <property type="molecule type" value="Genomic_DNA"/>
</dbReference>
<dbReference type="SUPFAM" id="SSF53623">
    <property type="entry name" value="MurD-like peptide ligases, catalytic domain"/>
    <property type="match status" value="1"/>
</dbReference>
<evidence type="ECO:0000256" key="4">
    <source>
        <dbReference type="ARBA" id="ARBA00022840"/>
    </source>
</evidence>
<gene>
    <name evidence="6" type="ORF">A2U01_0018997</name>
</gene>
<feature type="signal peptide" evidence="5">
    <location>
        <begin position="1"/>
        <end position="20"/>
    </location>
</feature>
<evidence type="ECO:0000313" key="6">
    <source>
        <dbReference type="EMBL" id="MCH97998.1"/>
    </source>
</evidence>
<evidence type="ECO:0000256" key="1">
    <source>
        <dbReference type="ARBA" id="ARBA00008276"/>
    </source>
</evidence>
<accession>A0A392NFY4</accession>
<keyword evidence="7" id="KW-1185">Reference proteome</keyword>
<keyword evidence="3" id="KW-0547">Nucleotide-binding</keyword>
<name>A0A392NFY4_9FABA</name>
<feature type="chain" id="PRO_5017231658" evidence="5">
    <location>
        <begin position="21"/>
        <end position="58"/>
    </location>
</feature>
<dbReference type="AlphaFoldDB" id="A0A392NFY4"/>
<reference evidence="6 7" key="1">
    <citation type="journal article" date="2018" name="Front. Plant Sci.">
        <title>Red Clover (Trifolium pratense) and Zigzag Clover (T. medium) - A Picture of Genomic Similarities and Differences.</title>
        <authorList>
            <person name="Dluhosova J."/>
            <person name="Istvanek J."/>
            <person name="Nedelnik J."/>
            <person name="Repkova J."/>
        </authorList>
    </citation>
    <scope>NUCLEOTIDE SEQUENCE [LARGE SCALE GENOMIC DNA]</scope>
    <source>
        <strain evidence="7">cv. 10/8</strain>
        <tissue evidence="6">Leaf</tissue>
    </source>
</reference>
<evidence type="ECO:0000256" key="2">
    <source>
        <dbReference type="ARBA" id="ARBA00022598"/>
    </source>
</evidence>
<sequence length="58" mass="6353">MPNYFRFLALLAFKIFAAEQVDVAIMEVGLGGKYDATNVEPIVCGITSLGYDHMEILG</sequence>
<keyword evidence="4" id="KW-0067">ATP-binding</keyword>
<dbReference type="InterPro" id="IPR001645">
    <property type="entry name" value="Folylpolyglutamate_synth"/>
</dbReference>
<evidence type="ECO:0000256" key="5">
    <source>
        <dbReference type="SAM" id="SignalP"/>
    </source>
</evidence>
<dbReference type="Gene3D" id="3.40.1190.10">
    <property type="entry name" value="Mur-like, catalytic domain"/>
    <property type="match status" value="1"/>
</dbReference>
<keyword evidence="5" id="KW-0732">Signal</keyword>